<dbReference type="InterPro" id="IPR002634">
    <property type="entry name" value="BolA"/>
</dbReference>
<dbReference type="SUPFAM" id="SSF82657">
    <property type="entry name" value="BolA-like"/>
    <property type="match status" value="1"/>
</dbReference>
<comment type="caution">
    <text evidence="3">The sequence shown here is derived from an EMBL/GenBank/DDBJ whole genome shotgun (WGS) entry which is preliminary data.</text>
</comment>
<dbReference type="GO" id="GO:0016226">
    <property type="term" value="P:iron-sulfur cluster assembly"/>
    <property type="evidence" value="ECO:0007669"/>
    <property type="project" value="TreeGrafter"/>
</dbReference>
<dbReference type="Pfam" id="PF01722">
    <property type="entry name" value="BolA"/>
    <property type="match status" value="1"/>
</dbReference>
<name>A0AA38XRX3_9EURO</name>
<dbReference type="InterPro" id="IPR005545">
    <property type="entry name" value="YCII"/>
</dbReference>
<dbReference type="Gene3D" id="3.30.300.90">
    <property type="entry name" value="BolA-like"/>
    <property type="match status" value="1"/>
</dbReference>
<dbReference type="InterPro" id="IPR011008">
    <property type="entry name" value="Dimeric_a/b-barrel"/>
</dbReference>
<dbReference type="InterPro" id="IPR036065">
    <property type="entry name" value="BolA-like_sf"/>
</dbReference>
<dbReference type="NCBIfam" id="NF008473">
    <property type="entry name" value="PRK11370.1"/>
    <property type="match status" value="1"/>
</dbReference>
<sequence>MPVWYVIEGYDGQDVLAQRLQARPEHLARLTALRDEGRLLLAGPCPAIDSEDPGPAGFSGSVVIAGFDSLPQAQAWADADPYVAAGVYVRVQIRDALQQALAPSVLEIEDDSHRHAGHAGARDGRGHFNVHVVSERFAGMAPLARHRAVYAALGTLMETDIHALSIRAHTPSEQG</sequence>
<dbReference type="AlphaFoldDB" id="A0AA38XRX3"/>
<dbReference type="SUPFAM" id="SSF54909">
    <property type="entry name" value="Dimeric alpha+beta barrel"/>
    <property type="match status" value="1"/>
</dbReference>
<reference evidence="3" key="1">
    <citation type="submission" date="2022-10" db="EMBL/GenBank/DDBJ databases">
        <title>Culturing micro-colonial fungi from biological soil crusts in the Mojave desert and describing Neophaeococcomyces mojavensis, and introducing the new genera and species Taxawa tesnikishii.</title>
        <authorList>
            <person name="Kurbessoian T."/>
            <person name="Stajich J.E."/>
        </authorList>
    </citation>
    <scope>NUCLEOTIDE SEQUENCE</scope>
    <source>
        <strain evidence="3">TK_35</strain>
    </source>
</reference>
<dbReference type="Pfam" id="PF03795">
    <property type="entry name" value="YCII"/>
    <property type="match status" value="1"/>
</dbReference>
<proteinExistence type="inferred from homology"/>
<dbReference type="EMBL" id="JAPDRN010000133">
    <property type="protein sequence ID" value="KAJ9619337.1"/>
    <property type="molecule type" value="Genomic_DNA"/>
</dbReference>
<dbReference type="PANTHER" id="PTHR46230:SF7">
    <property type="entry name" value="BOLA-LIKE PROTEIN 1"/>
    <property type="match status" value="1"/>
</dbReference>
<protein>
    <recommendedName>
        <fullName evidence="2">YCII-related domain-containing protein</fullName>
    </recommendedName>
</protein>
<accession>A0AA38XRX3</accession>
<dbReference type="PANTHER" id="PTHR46230">
    <property type="match status" value="1"/>
</dbReference>
<gene>
    <name evidence="3" type="ORF">H2204_012707</name>
</gene>
<evidence type="ECO:0000313" key="3">
    <source>
        <dbReference type="EMBL" id="KAJ9619337.1"/>
    </source>
</evidence>
<feature type="domain" description="YCII-related" evidence="2">
    <location>
        <begin position="4"/>
        <end position="95"/>
    </location>
</feature>
<dbReference type="Gene3D" id="3.30.70.1060">
    <property type="entry name" value="Dimeric alpha+beta barrel"/>
    <property type="match status" value="1"/>
</dbReference>
<organism evidence="3">
    <name type="scientific">Knufia peltigerae</name>
    <dbReference type="NCBI Taxonomy" id="1002370"/>
    <lineage>
        <taxon>Eukaryota</taxon>
        <taxon>Fungi</taxon>
        <taxon>Dikarya</taxon>
        <taxon>Ascomycota</taxon>
        <taxon>Pezizomycotina</taxon>
        <taxon>Eurotiomycetes</taxon>
        <taxon>Chaetothyriomycetidae</taxon>
        <taxon>Chaetothyriales</taxon>
        <taxon>Trichomeriaceae</taxon>
        <taxon>Knufia</taxon>
    </lineage>
</organism>
<evidence type="ECO:0000259" key="2">
    <source>
        <dbReference type="Pfam" id="PF03795"/>
    </source>
</evidence>
<evidence type="ECO:0000256" key="1">
    <source>
        <dbReference type="RuleBase" id="RU003860"/>
    </source>
</evidence>
<comment type="similarity">
    <text evidence="1">Belongs to the BolA/IbaG family.</text>
</comment>